<dbReference type="InterPro" id="IPR001296">
    <property type="entry name" value="Glyco_trans_1"/>
</dbReference>
<dbReference type="PANTHER" id="PTHR45947">
    <property type="entry name" value="SULFOQUINOVOSYL TRANSFERASE SQD2"/>
    <property type="match status" value="1"/>
</dbReference>
<feature type="domain" description="Glycosyltransferase subfamily 4-like N-terminal" evidence="2">
    <location>
        <begin position="23"/>
        <end position="156"/>
    </location>
</feature>
<keyword evidence="3" id="KW-0328">Glycosyltransferase</keyword>
<dbReference type="Pfam" id="PF13439">
    <property type="entry name" value="Glyco_transf_4"/>
    <property type="match status" value="1"/>
</dbReference>
<dbReference type="Gene3D" id="3.40.50.2000">
    <property type="entry name" value="Glycogen Phosphorylase B"/>
    <property type="match status" value="2"/>
</dbReference>
<dbReference type="EMBL" id="KF900908">
    <property type="protein sequence ID" value="AIF11048.1"/>
    <property type="molecule type" value="Genomic_DNA"/>
</dbReference>
<evidence type="ECO:0000313" key="3">
    <source>
        <dbReference type="EMBL" id="AIF11048.1"/>
    </source>
</evidence>
<gene>
    <name evidence="3" type="primary">pimA</name>
</gene>
<dbReference type="InterPro" id="IPR028098">
    <property type="entry name" value="Glyco_trans_4-like_N"/>
</dbReference>
<dbReference type="Pfam" id="PF00534">
    <property type="entry name" value="Glycos_transf_1"/>
    <property type="match status" value="1"/>
</dbReference>
<organism evidence="3">
    <name type="scientific">uncultured marine thaumarchaeote KM3_48_E01</name>
    <dbReference type="NCBI Taxonomy" id="1456170"/>
    <lineage>
        <taxon>Archaea</taxon>
        <taxon>Nitrososphaerota</taxon>
        <taxon>environmental samples</taxon>
    </lineage>
</organism>
<accession>A0A075HB97</accession>
<sequence length="343" mass="38991">MKKQKSVLMVVAKYPATFGHTSVINYLCRELNKLGYRAAIGAFSFDSDPPFGIEKIKLSKRKLLTTGISYLDFDIIQAHQGRVLYYLCTIKPTKPILFHYHGASNKIQETNFKFAMWRYRNKISKITSVSYAGINQMKRLVKDISAEVIYNGVDTKLFNQDLPTPHKKGTPQLLFVSGLRKYKKTRILIESMPLILEKFPDAYLQIVGEGEDYTVLQDIIKEKKLDDRVELTGKIENDELRLYYSSCDLYISASTFEVCPVPTLEAMACGKPLALSDIEPHREMINASKAGKIFSKSEPAEISMVVSEVFQDKNNLGILGRKFAESHDWTVISKQMAEIFESV</sequence>
<name>A0A075HB97_9ARCH</name>
<keyword evidence="3" id="KW-0808">Transferase</keyword>
<dbReference type="SUPFAM" id="SSF53756">
    <property type="entry name" value="UDP-Glycosyltransferase/glycogen phosphorylase"/>
    <property type="match status" value="1"/>
</dbReference>
<dbReference type="AlphaFoldDB" id="A0A075HB97"/>
<protein>
    <submittedName>
        <fullName evidence="3">Glycosyl transferase (PimA)</fullName>
        <ecNumber evidence="3">2.4.1.57</ecNumber>
    </submittedName>
</protein>
<evidence type="ECO:0000259" key="2">
    <source>
        <dbReference type="Pfam" id="PF13439"/>
    </source>
</evidence>
<dbReference type="GO" id="GO:0016757">
    <property type="term" value="F:glycosyltransferase activity"/>
    <property type="evidence" value="ECO:0007669"/>
    <property type="project" value="UniProtKB-KW"/>
</dbReference>
<dbReference type="EC" id="2.4.1.57" evidence="3"/>
<dbReference type="InterPro" id="IPR050194">
    <property type="entry name" value="Glycosyltransferase_grp1"/>
</dbReference>
<dbReference type="PANTHER" id="PTHR45947:SF3">
    <property type="entry name" value="SULFOQUINOVOSYL TRANSFERASE SQD2"/>
    <property type="match status" value="1"/>
</dbReference>
<dbReference type="CDD" id="cd03801">
    <property type="entry name" value="GT4_PimA-like"/>
    <property type="match status" value="1"/>
</dbReference>
<reference evidence="3" key="1">
    <citation type="journal article" date="2014" name="Genome Biol. Evol.">
        <title>Pangenome evidence for extensive interdomain horizontal transfer affecting lineage core and shell genes in uncultured planktonic thaumarchaeota and euryarchaeota.</title>
        <authorList>
            <person name="Deschamps P."/>
            <person name="Zivanovic Y."/>
            <person name="Moreira D."/>
            <person name="Rodriguez-Valera F."/>
            <person name="Lopez-Garcia P."/>
        </authorList>
    </citation>
    <scope>NUCLEOTIDE SEQUENCE</scope>
</reference>
<feature type="domain" description="Glycosyl transferase family 1" evidence="1">
    <location>
        <begin position="165"/>
        <end position="314"/>
    </location>
</feature>
<proteinExistence type="predicted"/>
<evidence type="ECO:0000259" key="1">
    <source>
        <dbReference type="Pfam" id="PF00534"/>
    </source>
</evidence>